<protein>
    <recommendedName>
        <fullName evidence="5">Membrane-associated 30 kDa protein</fullName>
    </recommendedName>
</protein>
<sequence length="259" mass="28124">MLTSRLRHVRKHTVHEAPACATVSAAEDPERILDQVVNEMQEDLIKMRQAAAQVLASQKQLEAKYRQAQTTADDWLKRAELAVSKGEDDLAREALKRRKTYQDNADGMRTQLEVQRKATDQLIANTRVLEGKLAEAKSKKDTLKARAASAKTSRQVQEMIGSLNTSSAVAAFEKMEEKVLSLEAQSEAAGVLATGDGLESRFRALEGGSGVEDDLAALKRGLLAGAAQPAAAAAALPEGRPLRDAIDLELEDLRRKAKG</sequence>
<dbReference type="RefSeq" id="XP_013898966.1">
    <property type="nucleotide sequence ID" value="XM_014043512.1"/>
</dbReference>
<evidence type="ECO:0000313" key="3">
    <source>
        <dbReference type="EMBL" id="KIY99946.1"/>
    </source>
</evidence>
<dbReference type="STRING" id="145388.A0A0D2MGX0"/>
<dbReference type="PANTHER" id="PTHR31088:SF6">
    <property type="entry name" value="PHAGE SHOCK PROTEIN A"/>
    <property type="match status" value="1"/>
</dbReference>
<feature type="coiled-coil region" evidence="2">
    <location>
        <begin position="126"/>
        <end position="153"/>
    </location>
</feature>
<name>A0A0D2MGX0_9CHLO</name>
<comment type="similarity">
    <text evidence="1">Belongs to the PspA/Vipp/IM30 family.</text>
</comment>
<evidence type="ECO:0000256" key="2">
    <source>
        <dbReference type="SAM" id="Coils"/>
    </source>
</evidence>
<dbReference type="Proteomes" id="UP000054498">
    <property type="component" value="Unassembled WGS sequence"/>
</dbReference>
<keyword evidence="2" id="KW-0175">Coiled coil</keyword>
<dbReference type="EMBL" id="KK101696">
    <property type="protein sequence ID" value="KIY99946.1"/>
    <property type="molecule type" value="Genomic_DNA"/>
</dbReference>
<reference evidence="3 4" key="1">
    <citation type="journal article" date="2013" name="BMC Genomics">
        <title>Reconstruction of the lipid metabolism for the microalga Monoraphidium neglectum from its genome sequence reveals characteristics suitable for biofuel production.</title>
        <authorList>
            <person name="Bogen C."/>
            <person name="Al-Dilaimi A."/>
            <person name="Albersmeier A."/>
            <person name="Wichmann J."/>
            <person name="Grundmann M."/>
            <person name="Rupp O."/>
            <person name="Lauersen K.J."/>
            <person name="Blifernez-Klassen O."/>
            <person name="Kalinowski J."/>
            <person name="Goesmann A."/>
            <person name="Mussgnug J.H."/>
            <person name="Kruse O."/>
        </authorList>
    </citation>
    <scope>NUCLEOTIDE SEQUENCE [LARGE SCALE GENOMIC DNA]</scope>
    <source>
        <strain evidence="3 4">SAG 48.87</strain>
    </source>
</reference>
<gene>
    <name evidence="3" type="ORF">MNEG_8012</name>
</gene>
<evidence type="ECO:0000313" key="4">
    <source>
        <dbReference type="Proteomes" id="UP000054498"/>
    </source>
</evidence>
<dbReference type="GeneID" id="25740888"/>
<dbReference type="KEGG" id="mng:MNEG_8012"/>
<dbReference type="OrthoDB" id="434485at2759"/>
<dbReference type="AlphaFoldDB" id="A0A0D2MGX0"/>
<evidence type="ECO:0000256" key="1">
    <source>
        <dbReference type="ARBA" id="ARBA00043985"/>
    </source>
</evidence>
<dbReference type="PANTHER" id="PTHR31088">
    <property type="entry name" value="MEMBRANE-ASSOCIATED PROTEIN VIPP1, CHLOROPLASTIC"/>
    <property type="match status" value="1"/>
</dbReference>
<dbReference type="Pfam" id="PF04012">
    <property type="entry name" value="PspA_IM30"/>
    <property type="match status" value="1"/>
</dbReference>
<accession>A0A0D2MGX0</accession>
<dbReference type="InterPro" id="IPR007157">
    <property type="entry name" value="PspA_VIPP1"/>
</dbReference>
<organism evidence="3 4">
    <name type="scientific">Monoraphidium neglectum</name>
    <dbReference type="NCBI Taxonomy" id="145388"/>
    <lineage>
        <taxon>Eukaryota</taxon>
        <taxon>Viridiplantae</taxon>
        <taxon>Chlorophyta</taxon>
        <taxon>core chlorophytes</taxon>
        <taxon>Chlorophyceae</taxon>
        <taxon>CS clade</taxon>
        <taxon>Sphaeropleales</taxon>
        <taxon>Selenastraceae</taxon>
        <taxon>Monoraphidium</taxon>
    </lineage>
</organism>
<proteinExistence type="inferred from homology"/>
<evidence type="ECO:0008006" key="5">
    <source>
        <dbReference type="Google" id="ProtNLM"/>
    </source>
</evidence>
<keyword evidence="4" id="KW-1185">Reference proteome</keyword>